<dbReference type="GO" id="GO:0005886">
    <property type="term" value="C:plasma membrane"/>
    <property type="evidence" value="ECO:0007669"/>
    <property type="project" value="TreeGrafter"/>
</dbReference>
<protein>
    <submittedName>
        <fullName evidence="7">Putative permease</fullName>
    </submittedName>
</protein>
<accession>W4EQ30</accession>
<feature type="transmembrane region" description="Helical" evidence="6">
    <location>
        <begin position="147"/>
        <end position="169"/>
    </location>
</feature>
<feature type="transmembrane region" description="Helical" evidence="6">
    <location>
        <begin position="246"/>
        <end position="270"/>
    </location>
</feature>
<name>W4EQ30_9BACL</name>
<evidence type="ECO:0000256" key="5">
    <source>
        <dbReference type="ARBA" id="ARBA00023136"/>
    </source>
</evidence>
<evidence type="ECO:0000256" key="4">
    <source>
        <dbReference type="ARBA" id="ARBA00022989"/>
    </source>
</evidence>
<evidence type="ECO:0000256" key="6">
    <source>
        <dbReference type="SAM" id="Phobius"/>
    </source>
</evidence>
<feature type="transmembrane region" description="Helical" evidence="6">
    <location>
        <begin position="181"/>
        <end position="200"/>
    </location>
</feature>
<dbReference type="AlphaFoldDB" id="W4EQ30"/>
<proteinExistence type="inferred from homology"/>
<feature type="transmembrane region" description="Helical" evidence="6">
    <location>
        <begin position="290"/>
        <end position="308"/>
    </location>
</feature>
<evidence type="ECO:0000313" key="7">
    <source>
        <dbReference type="EMBL" id="ETT82700.1"/>
    </source>
</evidence>
<reference evidence="7 8" key="1">
    <citation type="journal article" date="2014" name="BMC Genomics">
        <title>Genomic comparison of sporeforming bacilli isolated from milk.</title>
        <authorList>
            <person name="Moreno Switt A.I."/>
            <person name="Andrus A.D."/>
            <person name="Ranieri M.L."/>
            <person name="Orsi R.H."/>
            <person name="Ivy R."/>
            <person name="den Bakker H.C."/>
            <person name="Martin N.H."/>
            <person name="Wiedmann M."/>
            <person name="Boor K.J."/>
        </authorList>
    </citation>
    <scope>NUCLEOTIDE SEQUENCE [LARGE SCALE GENOMIC DNA]</scope>
    <source>
        <strain evidence="7 8">FSL R5-213</strain>
    </source>
</reference>
<dbReference type="NCBIfam" id="TIGR02358">
    <property type="entry name" value="thia_cytX"/>
    <property type="match status" value="1"/>
</dbReference>
<dbReference type="Gene3D" id="1.10.4160.10">
    <property type="entry name" value="Hydantoin permease"/>
    <property type="match status" value="1"/>
</dbReference>
<dbReference type="Pfam" id="PF02133">
    <property type="entry name" value="Transp_cyt_pur"/>
    <property type="match status" value="1"/>
</dbReference>
<dbReference type="InterPro" id="IPR001248">
    <property type="entry name" value="Pur-cyt_permease"/>
</dbReference>
<dbReference type="eggNOG" id="COG1457">
    <property type="taxonomic scope" value="Bacteria"/>
</dbReference>
<feature type="transmembrane region" description="Helical" evidence="6">
    <location>
        <begin position="370"/>
        <end position="389"/>
    </location>
</feature>
<feature type="transmembrane region" description="Helical" evidence="6">
    <location>
        <begin position="12"/>
        <end position="35"/>
    </location>
</feature>
<keyword evidence="4 6" id="KW-1133">Transmembrane helix</keyword>
<dbReference type="EMBL" id="ASQA01000034">
    <property type="protein sequence ID" value="ETT82700.1"/>
    <property type="molecule type" value="Genomic_DNA"/>
</dbReference>
<feature type="transmembrane region" description="Helical" evidence="6">
    <location>
        <begin position="83"/>
        <end position="108"/>
    </location>
</feature>
<evidence type="ECO:0000256" key="1">
    <source>
        <dbReference type="ARBA" id="ARBA00004141"/>
    </source>
</evidence>
<feature type="transmembrane region" description="Helical" evidence="6">
    <location>
        <begin position="314"/>
        <end position="335"/>
    </location>
</feature>
<keyword evidence="5 6" id="KW-0472">Membrane</keyword>
<feature type="transmembrane region" description="Helical" evidence="6">
    <location>
        <begin position="41"/>
        <end position="62"/>
    </location>
</feature>
<dbReference type="PANTHER" id="PTHR30569">
    <property type="entry name" value="CYTOSINE TRANSPORTER CODB"/>
    <property type="match status" value="1"/>
</dbReference>
<comment type="similarity">
    <text evidence="2">Belongs to the purine-cytosine permease (2.A.39) family.</text>
</comment>
<dbReference type="PANTHER" id="PTHR30569:SF0">
    <property type="entry name" value="CYTOSINE PERMEASE"/>
    <property type="match status" value="1"/>
</dbReference>
<dbReference type="GO" id="GO:0015209">
    <property type="term" value="F:cytosine transmembrane transporter activity"/>
    <property type="evidence" value="ECO:0007669"/>
    <property type="project" value="InterPro"/>
</dbReference>
<dbReference type="InterPro" id="IPR012732">
    <property type="entry name" value="Thia_CytX"/>
</dbReference>
<gene>
    <name evidence="7" type="ORF">C176_16967</name>
</gene>
<keyword evidence="3 6" id="KW-0812">Transmembrane</keyword>
<evidence type="ECO:0000313" key="8">
    <source>
        <dbReference type="Proteomes" id="UP000019062"/>
    </source>
</evidence>
<comment type="subcellular location">
    <subcellularLocation>
        <location evidence="1">Membrane</location>
        <topology evidence="1">Multi-pass membrane protein</topology>
    </subcellularLocation>
</comment>
<feature type="transmembrane region" description="Helical" evidence="6">
    <location>
        <begin position="212"/>
        <end position="234"/>
    </location>
</feature>
<comment type="caution">
    <text evidence="7">The sequence shown here is derived from an EMBL/GenBank/DDBJ whole genome shotgun (WGS) entry which is preliminary data.</text>
</comment>
<evidence type="ECO:0000256" key="3">
    <source>
        <dbReference type="ARBA" id="ARBA00022692"/>
    </source>
</evidence>
<sequence length="407" mass="44209">MNNTYNTTTISQFFLWVGASVSIAEIVTGSLLAPLGLTKGIQAIILGHVIGATILFLSAWISANSRVTALQATRISFGTYGSYGLTILNMLQLVGWASVMIATGSIALNGISKELFAFDFQALWSILIGTILVMWVLFGLKKISRLNIVAVTILFGFTIILTSVIFGGGGVGTVPDATMKFSTAVELSAVMSLSWLPLIGDYTRHVKHQKMGTIMSVLGYSLGSTFMFIIGLGGSLYVGSSDISEILMASGLGVVALLIVLLSTVLTTFLDSYSAGINFKNFVPRANERYVSVLFTVLAVVIAIASSVSAYEDFLYFIGSVFAPLYGILFADYYLLKRRHIDPQKKWSWQSSLLWLAGVVVYHASLKYPILLGHTLWVLVGIFAIRIIMMTITERVKGTSKAQLIER</sequence>
<organism evidence="7 8">
    <name type="scientific">Viridibacillus arenosi FSL R5-213</name>
    <dbReference type="NCBI Taxonomy" id="1227360"/>
    <lineage>
        <taxon>Bacteria</taxon>
        <taxon>Bacillati</taxon>
        <taxon>Bacillota</taxon>
        <taxon>Bacilli</taxon>
        <taxon>Bacillales</taxon>
        <taxon>Caryophanaceae</taxon>
        <taxon>Viridibacillus</taxon>
    </lineage>
</organism>
<dbReference type="RefSeq" id="WP_038188129.1">
    <property type="nucleotide sequence ID" value="NZ_ASQA01000034.1"/>
</dbReference>
<dbReference type="InterPro" id="IPR030191">
    <property type="entry name" value="CodB"/>
</dbReference>
<keyword evidence="8" id="KW-1185">Reference proteome</keyword>
<dbReference type="Proteomes" id="UP000019062">
    <property type="component" value="Unassembled WGS sequence"/>
</dbReference>
<feature type="transmembrane region" description="Helical" evidence="6">
    <location>
        <begin position="347"/>
        <end position="364"/>
    </location>
</feature>
<evidence type="ECO:0000256" key="2">
    <source>
        <dbReference type="ARBA" id="ARBA00008974"/>
    </source>
</evidence>
<feature type="transmembrane region" description="Helical" evidence="6">
    <location>
        <begin position="120"/>
        <end position="140"/>
    </location>
</feature>
<dbReference type="PATRIC" id="fig|1227360.4.peg.3454"/>